<dbReference type="PANTHER" id="PTHR11711">
    <property type="entry name" value="ADP RIBOSYLATION FACTOR-RELATED"/>
    <property type="match status" value="1"/>
</dbReference>
<evidence type="ECO:0000256" key="3">
    <source>
        <dbReference type="ARBA" id="ARBA00023134"/>
    </source>
</evidence>
<keyword evidence="5" id="KW-0479">Metal-binding</keyword>
<dbReference type="GO" id="GO:0005525">
    <property type="term" value="F:GTP binding"/>
    <property type="evidence" value="ECO:0007669"/>
    <property type="project" value="UniProtKB-KW"/>
</dbReference>
<dbReference type="Proteomes" id="UP001175000">
    <property type="component" value="Unassembled WGS sequence"/>
</dbReference>
<gene>
    <name evidence="7" type="ORF">B0T14DRAFT_495746</name>
</gene>
<protein>
    <submittedName>
        <fullName evidence="7">ADP-ribosylation factor family-domain-containing protein</fullName>
    </submittedName>
</protein>
<feature type="binding site" evidence="4">
    <location>
        <position position="73"/>
    </location>
    <ligand>
        <name>GTP</name>
        <dbReference type="ChEBI" id="CHEBI:37565"/>
    </ligand>
</feature>
<name>A0AA39WNU4_9PEZI</name>
<dbReference type="GO" id="GO:0046872">
    <property type="term" value="F:metal ion binding"/>
    <property type="evidence" value="ECO:0007669"/>
    <property type="project" value="UniProtKB-KW"/>
</dbReference>
<dbReference type="SMART" id="SM00178">
    <property type="entry name" value="SAR"/>
    <property type="match status" value="1"/>
</dbReference>
<evidence type="ECO:0000256" key="5">
    <source>
        <dbReference type="PIRSR" id="PIRSR606689-2"/>
    </source>
</evidence>
<accession>A0AA39WNU4</accession>
<keyword evidence="2 4" id="KW-0547">Nucleotide-binding</keyword>
<organism evidence="7 8">
    <name type="scientific">Immersiella caudata</name>
    <dbReference type="NCBI Taxonomy" id="314043"/>
    <lineage>
        <taxon>Eukaryota</taxon>
        <taxon>Fungi</taxon>
        <taxon>Dikarya</taxon>
        <taxon>Ascomycota</taxon>
        <taxon>Pezizomycotina</taxon>
        <taxon>Sordariomycetes</taxon>
        <taxon>Sordariomycetidae</taxon>
        <taxon>Sordariales</taxon>
        <taxon>Lasiosphaeriaceae</taxon>
        <taxon>Immersiella</taxon>
    </lineage>
</organism>
<dbReference type="Pfam" id="PF00025">
    <property type="entry name" value="Arf"/>
    <property type="match status" value="1"/>
</dbReference>
<dbReference type="PRINTS" id="PR00328">
    <property type="entry name" value="SAR1GTPBP"/>
</dbReference>
<proteinExistence type="inferred from homology"/>
<feature type="binding site" evidence="5">
    <location>
        <position position="51"/>
    </location>
    <ligand>
        <name>Mg(2+)</name>
        <dbReference type="ChEBI" id="CHEBI:18420"/>
    </ligand>
</feature>
<sequence>MGGVASSLSSLFGKILGAREVRILMLGLDAAGKTTILYNLKMQRQVTTIPTVGFNVESFTFKNIKFNMWDVGGQDKIRPLWRHYYSGTQALVFVVDSADRARIDEAKTELHRIINDREMKDCILLVFANKQDIAGAMKPHEITEKLQLSKLKDRVWYVQPSVAPSSEGLDDGFLWMSDRLKAIAKK</sequence>
<evidence type="ECO:0000256" key="4">
    <source>
        <dbReference type="PIRSR" id="PIRSR606689-1"/>
    </source>
</evidence>
<comment type="similarity">
    <text evidence="1 6">Belongs to the small GTPase superfamily. Arf family.</text>
</comment>
<dbReference type="InterPro" id="IPR024156">
    <property type="entry name" value="Small_GTPase_ARF"/>
</dbReference>
<dbReference type="GO" id="GO:0030010">
    <property type="term" value="P:establishment of cell polarity"/>
    <property type="evidence" value="ECO:0007669"/>
    <property type="project" value="UniProtKB-ARBA"/>
</dbReference>
<evidence type="ECO:0000256" key="1">
    <source>
        <dbReference type="ARBA" id="ARBA00010290"/>
    </source>
</evidence>
<dbReference type="FunFam" id="3.40.50.300:FF:000412">
    <property type="entry name" value="ADP-ribosylation factor 1"/>
    <property type="match status" value="1"/>
</dbReference>
<evidence type="ECO:0000256" key="2">
    <source>
        <dbReference type="ARBA" id="ARBA00022741"/>
    </source>
</evidence>
<dbReference type="InterPro" id="IPR006689">
    <property type="entry name" value="Small_GTPase_ARF/SAR"/>
</dbReference>
<feature type="binding site" evidence="5">
    <location>
        <position position="34"/>
    </location>
    <ligand>
        <name>Mg(2+)</name>
        <dbReference type="ChEBI" id="CHEBI:18420"/>
    </ligand>
</feature>
<dbReference type="SUPFAM" id="SSF52540">
    <property type="entry name" value="P-loop containing nucleoside triphosphate hydrolases"/>
    <property type="match status" value="1"/>
</dbReference>
<dbReference type="NCBIfam" id="TIGR00231">
    <property type="entry name" value="small_GTP"/>
    <property type="match status" value="1"/>
</dbReference>
<keyword evidence="8" id="KW-1185">Reference proteome</keyword>
<dbReference type="Gene3D" id="3.40.50.300">
    <property type="entry name" value="P-loop containing nucleotide triphosphate hydrolases"/>
    <property type="match status" value="1"/>
</dbReference>
<feature type="binding site" evidence="4">
    <location>
        <begin position="129"/>
        <end position="132"/>
    </location>
    <ligand>
        <name>GTP</name>
        <dbReference type="ChEBI" id="CHEBI:37565"/>
    </ligand>
</feature>
<keyword evidence="3 4" id="KW-0342">GTP-binding</keyword>
<dbReference type="AlphaFoldDB" id="A0AA39WNU4"/>
<evidence type="ECO:0000313" key="7">
    <source>
        <dbReference type="EMBL" id="KAK0618853.1"/>
    </source>
</evidence>
<dbReference type="EMBL" id="JAULSU010000004">
    <property type="protein sequence ID" value="KAK0618853.1"/>
    <property type="molecule type" value="Genomic_DNA"/>
</dbReference>
<reference evidence="7" key="1">
    <citation type="submission" date="2023-06" db="EMBL/GenBank/DDBJ databases">
        <title>Genome-scale phylogeny and comparative genomics of the fungal order Sordariales.</title>
        <authorList>
            <consortium name="Lawrence Berkeley National Laboratory"/>
            <person name="Hensen N."/>
            <person name="Bonometti L."/>
            <person name="Westerberg I."/>
            <person name="Brannstrom I.O."/>
            <person name="Guillou S."/>
            <person name="Cros-Aarteil S."/>
            <person name="Calhoun S."/>
            <person name="Haridas S."/>
            <person name="Kuo A."/>
            <person name="Mondo S."/>
            <person name="Pangilinan J."/>
            <person name="Riley R."/>
            <person name="Labutti K."/>
            <person name="Andreopoulos B."/>
            <person name="Lipzen A."/>
            <person name="Chen C."/>
            <person name="Yanf M."/>
            <person name="Daum C."/>
            <person name="Ng V."/>
            <person name="Clum A."/>
            <person name="Steindorff A."/>
            <person name="Ohm R."/>
            <person name="Martin F."/>
            <person name="Silar P."/>
            <person name="Natvig D."/>
            <person name="Lalanne C."/>
            <person name="Gautier V."/>
            <person name="Ament-Velasquez S.L."/>
            <person name="Kruys A."/>
            <person name="Hutchinson M.I."/>
            <person name="Powell A.J."/>
            <person name="Barry K."/>
            <person name="Miller A.N."/>
            <person name="Grigoriev I.V."/>
            <person name="Debuchy R."/>
            <person name="Gladieux P."/>
            <person name="Thoren M.H."/>
            <person name="Johannesson H."/>
        </authorList>
    </citation>
    <scope>NUCLEOTIDE SEQUENCE</scope>
    <source>
        <strain evidence="7">CBS 606.72</strain>
    </source>
</reference>
<dbReference type="SMART" id="SM00177">
    <property type="entry name" value="ARF"/>
    <property type="match status" value="1"/>
</dbReference>
<comment type="caution">
    <text evidence="7">The sequence shown here is derived from an EMBL/GenBank/DDBJ whole genome shotgun (WGS) entry which is preliminary data.</text>
</comment>
<dbReference type="InterPro" id="IPR027417">
    <property type="entry name" value="P-loop_NTPase"/>
</dbReference>
<dbReference type="PROSITE" id="PS51417">
    <property type="entry name" value="ARF"/>
    <property type="match status" value="1"/>
</dbReference>
<evidence type="ECO:0000313" key="8">
    <source>
        <dbReference type="Proteomes" id="UP001175000"/>
    </source>
</evidence>
<evidence type="ECO:0000256" key="6">
    <source>
        <dbReference type="RuleBase" id="RU003925"/>
    </source>
</evidence>
<dbReference type="GO" id="GO:0003924">
    <property type="term" value="F:GTPase activity"/>
    <property type="evidence" value="ECO:0007669"/>
    <property type="project" value="InterPro"/>
</dbReference>
<keyword evidence="5" id="KW-0460">Magnesium</keyword>
<feature type="binding site" evidence="4">
    <location>
        <begin position="27"/>
        <end position="34"/>
    </location>
    <ligand>
        <name>GTP</name>
        <dbReference type="ChEBI" id="CHEBI:37565"/>
    </ligand>
</feature>
<dbReference type="SMART" id="SM00175">
    <property type="entry name" value="RAB"/>
    <property type="match status" value="1"/>
</dbReference>
<dbReference type="InterPro" id="IPR005225">
    <property type="entry name" value="Small_GTP-bd"/>
</dbReference>